<keyword evidence="5" id="KW-0234">DNA repair</keyword>
<evidence type="ECO:0000259" key="7">
    <source>
        <dbReference type="SMART" id="SM00986"/>
    </source>
</evidence>
<dbReference type="PANTHER" id="PTHR11264">
    <property type="entry name" value="URACIL-DNA GLYCOSYLASE"/>
    <property type="match status" value="1"/>
</dbReference>
<reference evidence="9" key="2">
    <citation type="submission" date="2018-12" db="EMBL/GenBank/DDBJ databases">
        <authorList>
            <person name="Camiolo S."/>
        </authorList>
    </citation>
    <scope>NUCLEOTIDE SEQUENCE</scope>
    <source>
        <strain evidence="9">PAT_F_1</strain>
    </source>
</reference>
<dbReference type="CDD" id="cd10027">
    <property type="entry name" value="UDG-F1-like"/>
    <property type="match status" value="1"/>
</dbReference>
<name>A0A0G2TQQ8_HCMV</name>
<evidence type="ECO:0000256" key="1">
    <source>
        <dbReference type="ARBA" id="ARBA00008184"/>
    </source>
</evidence>
<dbReference type="SUPFAM" id="SSF52141">
    <property type="entry name" value="Uracil-DNA glycosylase-like"/>
    <property type="match status" value="1"/>
</dbReference>
<dbReference type="Proteomes" id="UP000164042">
    <property type="component" value="Genome"/>
</dbReference>
<dbReference type="HAMAP" id="MF_00148">
    <property type="entry name" value="UDG"/>
    <property type="match status" value="1"/>
</dbReference>
<proteinExistence type="inferred from homology"/>
<feature type="domain" description="Uracil-DNA glycosylase-like" evidence="7">
    <location>
        <begin position="76"/>
        <end position="236"/>
    </location>
</feature>
<dbReference type="NCBIfam" id="TIGR00628">
    <property type="entry name" value="ung"/>
    <property type="match status" value="1"/>
</dbReference>
<dbReference type="Pfam" id="PF03167">
    <property type="entry name" value="UDG"/>
    <property type="match status" value="1"/>
</dbReference>
<evidence type="ECO:0000256" key="6">
    <source>
        <dbReference type="PROSITE-ProRule" id="PRU10072"/>
    </source>
</evidence>
<organism evidence="8 10">
    <name type="scientific">Human cytomegalovirus</name>
    <name type="common">HHV-5</name>
    <name type="synonym">Human herpesvirus 5</name>
    <dbReference type="NCBI Taxonomy" id="10359"/>
    <lineage>
        <taxon>Viruses</taxon>
        <taxon>Duplodnaviria</taxon>
        <taxon>Heunggongvirae</taxon>
        <taxon>Peploviricota</taxon>
        <taxon>Herviviricetes</taxon>
        <taxon>Herpesvirales</taxon>
        <taxon>Orthoherpesviridae</taxon>
        <taxon>Betaherpesvirinae</taxon>
        <taxon>Cytomegalovirus</taxon>
        <taxon>Cytomegalovirus humanbeta5</taxon>
    </lineage>
</organism>
<gene>
    <name evidence="8" type="primary">UL114</name>
</gene>
<dbReference type="NCBIfam" id="NF003592">
    <property type="entry name" value="PRK05254.1-5"/>
    <property type="match status" value="1"/>
</dbReference>
<dbReference type="NCBIfam" id="NF003589">
    <property type="entry name" value="PRK05254.1-2"/>
    <property type="match status" value="1"/>
</dbReference>
<dbReference type="NCBIfam" id="NF003588">
    <property type="entry name" value="PRK05254.1-1"/>
    <property type="match status" value="1"/>
</dbReference>
<evidence type="ECO:0000256" key="5">
    <source>
        <dbReference type="ARBA" id="ARBA00023204"/>
    </source>
</evidence>
<dbReference type="InterPro" id="IPR005122">
    <property type="entry name" value="Uracil-DNA_glycosylase-like"/>
</dbReference>
<reference evidence="8 10" key="1">
    <citation type="journal article" date="2015" name="J. Virol.">
        <title>High-throughput analysis of human cytomegalovirus genome diversity highlights the widespread occurrence of gene-disrupting mutations and pervasive recombination.</title>
        <authorList>
            <person name="Sijmons S."/>
            <person name="Thys K."/>
            <person name="Mbong Ngwese M."/>
            <person name="Van Damme E."/>
            <person name="Dvorak J."/>
            <person name="Van Loock M."/>
            <person name="Li G."/>
            <person name="Tachezy R."/>
            <person name="Busson L."/>
            <person name="Aerssens J."/>
            <person name="Van Ranst M."/>
            <person name="Maes P."/>
        </authorList>
    </citation>
    <scope>NUCLEOTIDE SEQUENCE [LARGE SCALE GENOMIC DNA]</scope>
    <source>
        <strain evidence="8">BE/5/2011</strain>
    </source>
</reference>
<dbReference type="EMBL" id="LR131943">
    <property type="protein sequence ID" value="VDY02650.1"/>
    <property type="molecule type" value="Genomic_DNA"/>
</dbReference>
<evidence type="ECO:0000313" key="8">
    <source>
        <dbReference type="EMBL" id="AKI13335.1"/>
    </source>
</evidence>
<evidence type="ECO:0000256" key="2">
    <source>
        <dbReference type="ARBA" id="ARBA00022562"/>
    </source>
</evidence>
<evidence type="ECO:0000256" key="3">
    <source>
        <dbReference type="ARBA" id="ARBA00022763"/>
    </source>
</evidence>
<keyword evidence="2" id="KW-1048">Host nucleus</keyword>
<dbReference type="GO" id="GO:0097510">
    <property type="term" value="P:base-excision repair, AP site formation via deaminated base removal"/>
    <property type="evidence" value="ECO:0007669"/>
    <property type="project" value="TreeGrafter"/>
</dbReference>
<protein>
    <submittedName>
        <fullName evidence="8">Uracil-DNA glycosylase</fullName>
    </submittedName>
</protein>
<comment type="similarity">
    <text evidence="1">Belongs to the uracil-DNA glycosylase (UDG) superfamily. UNG family.</text>
</comment>
<dbReference type="SMART" id="SM00987">
    <property type="entry name" value="UreE_C"/>
    <property type="match status" value="1"/>
</dbReference>
<feature type="active site" description="Proton acceptor" evidence="6">
    <location>
        <position position="91"/>
    </location>
</feature>
<evidence type="ECO:0000313" key="10">
    <source>
        <dbReference type="Proteomes" id="UP000164042"/>
    </source>
</evidence>
<sequence length="252" mass="28568">MALKQWMLANIADNKGSLLTPDEQARVFCLSADWIRFLSLPDHDTVLLRDTVAAVEGARQLEMVYPAPEHVHRWSYLCPPEQVRVVIVGQDPYCDGSASGLAFGTLAGRPPPPSLNNVFRELARTVDGFQRPASGCLDAWARRGVLLLNTVFTVVHGQPGSHRHLGWQTLSNHVIRRLSERREHLVFMLWGADAHTCEYLIDRRRHLVLKSCHPSPRNTTRAFVGNDHFILANAYLDTHYRETMDWRLCVGD</sequence>
<keyword evidence="4" id="KW-0378">Hydrolase</keyword>
<dbReference type="PROSITE" id="PS00130">
    <property type="entry name" value="U_DNA_GLYCOSYLASE"/>
    <property type="match status" value="1"/>
</dbReference>
<evidence type="ECO:0000313" key="9">
    <source>
        <dbReference type="EMBL" id="VDY02650.1"/>
    </source>
</evidence>
<dbReference type="InterPro" id="IPR036895">
    <property type="entry name" value="Uracil-DNA_glycosylase-like_sf"/>
</dbReference>
<evidence type="ECO:0000256" key="4">
    <source>
        <dbReference type="ARBA" id="ARBA00022801"/>
    </source>
</evidence>
<organismHost>
    <name type="scientific">Homo sapiens</name>
    <name type="common">Human</name>
    <dbReference type="NCBI Taxonomy" id="9606"/>
</organismHost>
<dbReference type="Gene3D" id="3.40.470.10">
    <property type="entry name" value="Uracil-DNA glycosylase-like domain"/>
    <property type="match status" value="1"/>
</dbReference>
<keyword evidence="3" id="KW-0227">DNA damage</keyword>
<dbReference type="EMBL" id="KP745667">
    <property type="protein sequence ID" value="AKI13335.1"/>
    <property type="molecule type" value="Genomic_DNA"/>
</dbReference>
<dbReference type="InterPro" id="IPR018085">
    <property type="entry name" value="Ura-DNA_Glyclase_AS"/>
</dbReference>
<dbReference type="InterPro" id="IPR002043">
    <property type="entry name" value="UDG_fam1"/>
</dbReference>
<dbReference type="PANTHER" id="PTHR11264:SF0">
    <property type="entry name" value="URACIL-DNA GLYCOSYLASE"/>
    <property type="match status" value="1"/>
</dbReference>
<dbReference type="SMART" id="SM00986">
    <property type="entry name" value="UDG"/>
    <property type="match status" value="1"/>
</dbReference>
<accession>A0A0G2TQQ8</accession>
<dbReference type="GO" id="GO:0004844">
    <property type="term" value="F:uracil DNA N-glycosylase activity"/>
    <property type="evidence" value="ECO:0007669"/>
    <property type="project" value="InterPro"/>
</dbReference>